<dbReference type="KEGG" id="hru:Halru_1769"/>
<keyword evidence="2" id="KW-0808">Transferase</keyword>
<protein>
    <submittedName>
        <fullName evidence="2">Putative hydrolase or acyltransferase of alpha/beta superfamily</fullName>
    </submittedName>
</protein>
<dbReference type="HOGENOM" id="CLU_020336_50_3_2"/>
<feature type="domain" description="AB hydrolase-1" evidence="1">
    <location>
        <begin position="32"/>
        <end position="253"/>
    </location>
</feature>
<evidence type="ECO:0000313" key="2">
    <source>
        <dbReference type="EMBL" id="AGB16368.1"/>
    </source>
</evidence>
<name>L0IC30_HALRX</name>
<dbReference type="EMBL" id="CP003050">
    <property type="protein sequence ID" value="AGB16368.1"/>
    <property type="molecule type" value="Genomic_DNA"/>
</dbReference>
<dbReference type="GO" id="GO:0016787">
    <property type="term" value="F:hydrolase activity"/>
    <property type="evidence" value="ECO:0007669"/>
    <property type="project" value="UniProtKB-KW"/>
</dbReference>
<dbReference type="Proteomes" id="UP000010846">
    <property type="component" value="Chromosome"/>
</dbReference>
<dbReference type="InterPro" id="IPR029058">
    <property type="entry name" value="AB_hydrolase_fold"/>
</dbReference>
<dbReference type="RefSeq" id="WP_015300998.1">
    <property type="nucleotide sequence ID" value="NC_019964.1"/>
</dbReference>
<organism evidence="2 3">
    <name type="scientific">Halovivax ruber (strain DSM 18193 / JCM 13892 / XH-70)</name>
    <dbReference type="NCBI Taxonomy" id="797302"/>
    <lineage>
        <taxon>Archaea</taxon>
        <taxon>Methanobacteriati</taxon>
        <taxon>Methanobacteriota</taxon>
        <taxon>Stenosarchaea group</taxon>
        <taxon>Halobacteria</taxon>
        <taxon>Halobacteriales</taxon>
        <taxon>Natrialbaceae</taxon>
        <taxon>Halovivax</taxon>
    </lineage>
</organism>
<dbReference type="Pfam" id="PF12697">
    <property type="entry name" value="Abhydrolase_6"/>
    <property type="match status" value="1"/>
</dbReference>
<keyword evidence="2" id="KW-0012">Acyltransferase</keyword>
<dbReference type="eggNOG" id="arCOG01648">
    <property type="taxonomic scope" value="Archaea"/>
</dbReference>
<gene>
    <name evidence="2" type="ordered locus">Halru_1769</name>
</gene>
<dbReference type="SUPFAM" id="SSF53474">
    <property type="entry name" value="alpha/beta-Hydrolases"/>
    <property type="match status" value="1"/>
</dbReference>
<evidence type="ECO:0000259" key="1">
    <source>
        <dbReference type="Pfam" id="PF12697"/>
    </source>
</evidence>
<dbReference type="InterPro" id="IPR000073">
    <property type="entry name" value="AB_hydrolase_1"/>
</dbReference>
<proteinExistence type="predicted"/>
<accession>L0IC30</accession>
<sequence>METVTHHDRVTAYRHVDRRDDPDRSDAAGCCFVHGSGATGRVWNGQLPLARDRPITTLDLSGHGDSEDIDARAGYQTLTAYADDVLAVLESTGDRVLVGNSLGGAVAQHLLIERDVDVDAAVLTGTGARLGVLEDLLDWLDNDFERANEFLHEPGRLFLDPDPDVRERSSETMAETGSAVTHRDFLTSHRFDVRDRLGEISVPTLVVYGSGDQLTPPWFHEYLADEIPETTLVEIEDAAHLAMVEQPTAFNEALTSFLTDEIDG</sequence>
<dbReference type="InterPro" id="IPR050228">
    <property type="entry name" value="Carboxylesterase_BioH"/>
</dbReference>
<reference evidence="2" key="1">
    <citation type="submission" date="2011-09" db="EMBL/GenBank/DDBJ databases">
        <title>Complete sequence of Halovivax ruber XH-70.</title>
        <authorList>
            <consortium name="US DOE Joint Genome Institute"/>
            <person name="Lucas S."/>
            <person name="Han J."/>
            <person name="Lapidus A."/>
            <person name="Cheng J.-F."/>
            <person name="Goodwin L."/>
            <person name="Pitluck S."/>
            <person name="Peters L."/>
            <person name="Mikhailova N."/>
            <person name="Davenport K."/>
            <person name="Detter J.C."/>
            <person name="Han C."/>
            <person name="Tapia R."/>
            <person name="Land M."/>
            <person name="Hauser L."/>
            <person name="Kyrpides N."/>
            <person name="Ivanova N."/>
            <person name="Pagani I."/>
            <person name="Sproer C."/>
            <person name="Anderson I."/>
            <person name="Woyke T."/>
        </authorList>
    </citation>
    <scope>NUCLEOTIDE SEQUENCE</scope>
    <source>
        <strain evidence="2">XH-70</strain>
    </source>
</reference>
<dbReference type="AlphaFoldDB" id="L0IC30"/>
<dbReference type="PANTHER" id="PTHR43194">
    <property type="entry name" value="HYDROLASE ALPHA/BETA FOLD FAMILY"/>
    <property type="match status" value="1"/>
</dbReference>
<dbReference type="OrthoDB" id="312142at2157"/>
<keyword evidence="3" id="KW-1185">Reference proteome</keyword>
<dbReference type="PANTHER" id="PTHR43194:SF5">
    <property type="entry name" value="PIMELOYL-[ACYL-CARRIER PROTEIN] METHYL ESTER ESTERASE"/>
    <property type="match status" value="1"/>
</dbReference>
<dbReference type="Gene3D" id="3.40.50.1820">
    <property type="entry name" value="alpha/beta hydrolase"/>
    <property type="match status" value="1"/>
</dbReference>
<keyword evidence="2" id="KW-0378">Hydrolase</keyword>
<dbReference type="GeneID" id="14377228"/>
<evidence type="ECO:0000313" key="3">
    <source>
        <dbReference type="Proteomes" id="UP000010846"/>
    </source>
</evidence>
<dbReference type="PRINTS" id="PR00111">
    <property type="entry name" value="ABHYDROLASE"/>
</dbReference>
<dbReference type="STRING" id="797302.Halru_1769"/>
<dbReference type="GO" id="GO:0016746">
    <property type="term" value="F:acyltransferase activity"/>
    <property type="evidence" value="ECO:0007669"/>
    <property type="project" value="UniProtKB-KW"/>
</dbReference>